<comment type="subunit">
    <text evidence="12">Homotetramer; dimer of dimers.</text>
</comment>
<dbReference type="GO" id="GO:0005737">
    <property type="term" value="C:cytoplasm"/>
    <property type="evidence" value="ECO:0007669"/>
    <property type="project" value="UniProtKB-SubCell"/>
</dbReference>
<dbReference type="UniPathway" id="UPA00034">
    <property type="reaction ID" value="UER00017"/>
</dbReference>
<comment type="catalytic activity">
    <reaction evidence="11 12">
        <text>L-aspartate 4-semialdehyde + pyruvate = (2S,4S)-4-hydroxy-2,3,4,5-tetrahydrodipicolinate + H2O + H(+)</text>
        <dbReference type="Rhea" id="RHEA:34171"/>
        <dbReference type="ChEBI" id="CHEBI:15361"/>
        <dbReference type="ChEBI" id="CHEBI:15377"/>
        <dbReference type="ChEBI" id="CHEBI:15378"/>
        <dbReference type="ChEBI" id="CHEBI:67139"/>
        <dbReference type="ChEBI" id="CHEBI:537519"/>
        <dbReference type="EC" id="4.3.3.7"/>
    </reaction>
</comment>
<comment type="similarity">
    <text evidence="3 12 13">Belongs to the DapA family.</text>
</comment>
<dbReference type="CDD" id="cd00950">
    <property type="entry name" value="DHDPS"/>
    <property type="match status" value="1"/>
</dbReference>
<dbReference type="AlphaFoldDB" id="A0A537M595"/>
<comment type="subcellular location">
    <subcellularLocation>
        <location evidence="12">Cytoplasm</location>
    </subcellularLocation>
</comment>
<evidence type="ECO:0000256" key="14">
    <source>
        <dbReference type="PIRSR" id="PIRSR001365-2"/>
    </source>
</evidence>
<keyword evidence="5 12" id="KW-0963">Cytoplasm</keyword>
<evidence type="ECO:0000256" key="2">
    <source>
        <dbReference type="ARBA" id="ARBA00005120"/>
    </source>
</evidence>
<evidence type="ECO:0000256" key="3">
    <source>
        <dbReference type="ARBA" id="ARBA00007592"/>
    </source>
</evidence>
<dbReference type="EC" id="4.3.3.7" evidence="4 12"/>
<evidence type="ECO:0000256" key="4">
    <source>
        <dbReference type="ARBA" id="ARBA00012086"/>
    </source>
</evidence>
<feature type="site" description="Part of a proton relay during catalysis" evidence="12">
    <location>
        <position position="49"/>
    </location>
</feature>
<keyword evidence="6 12" id="KW-0028">Amino-acid biosynthesis</keyword>
<feature type="binding site" evidence="12 14">
    <location>
        <position position="50"/>
    </location>
    <ligand>
        <name>pyruvate</name>
        <dbReference type="ChEBI" id="CHEBI:15361"/>
    </ligand>
</feature>
<dbReference type="NCBIfam" id="TIGR00674">
    <property type="entry name" value="dapA"/>
    <property type="match status" value="1"/>
</dbReference>
<dbReference type="GO" id="GO:0008840">
    <property type="term" value="F:4-hydroxy-tetrahydrodipicolinate synthase activity"/>
    <property type="evidence" value="ECO:0007669"/>
    <property type="project" value="UniProtKB-UniRule"/>
</dbReference>
<protein>
    <recommendedName>
        <fullName evidence="4 12">4-hydroxy-tetrahydrodipicolinate synthase</fullName>
        <shortName evidence="12">HTPA synthase</shortName>
        <ecNumber evidence="4 12">4.3.3.7</ecNumber>
    </recommendedName>
</protein>
<dbReference type="Proteomes" id="UP000320393">
    <property type="component" value="Unassembled WGS sequence"/>
</dbReference>
<proteinExistence type="inferred from homology"/>
<evidence type="ECO:0000256" key="7">
    <source>
        <dbReference type="ARBA" id="ARBA00022915"/>
    </source>
</evidence>
<sequence length="307" mass="34003">MNLDSRQLRGSYPPLITPFKGGAVDYETYARLIEFQIAEGSHGIVVNGTTSEPSTLTAEERARLVRVAVETSRRRIPVVAATGSQSHAETVWLTEQAEAAGADAVLVVTPYYIRPPQRGLVEYFVDVGRRTALPFLIYHIPGRTAVSVELETMERIGFVSQLLDRFGPEFRVFVGLEELSFPMLAVGATGLMNAVGNLAPRKLARLCDAVASGALGEARALHYELFELNRAVFWDTNPIPIKYMMKRLGLIAANEHRLPMVPADRGLEARLDAVLSRARLDPVPRLVEAAEGPEPQLMRQRTERETR</sequence>
<dbReference type="Gene3D" id="3.20.20.70">
    <property type="entry name" value="Aldolase class I"/>
    <property type="match status" value="2"/>
</dbReference>
<organism evidence="15 16">
    <name type="scientific">Candidatus Segetimicrobium genomatis</name>
    <dbReference type="NCBI Taxonomy" id="2569760"/>
    <lineage>
        <taxon>Bacteria</taxon>
        <taxon>Bacillati</taxon>
        <taxon>Candidatus Sysuimicrobiota</taxon>
        <taxon>Candidatus Sysuimicrobiia</taxon>
        <taxon>Candidatus Sysuimicrobiales</taxon>
        <taxon>Candidatus Segetimicrobiaceae</taxon>
        <taxon>Candidatus Segetimicrobium</taxon>
    </lineage>
</organism>
<evidence type="ECO:0000256" key="5">
    <source>
        <dbReference type="ARBA" id="ARBA00022490"/>
    </source>
</evidence>
<dbReference type="InterPro" id="IPR002220">
    <property type="entry name" value="DapA-like"/>
</dbReference>
<feature type="active site" description="Proton donor/acceptor" evidence="12">
    <location>
        <position position="138"/>
    </location>
</feature>
<comment type="caution">
    <text evidence="15">The sequence shown here is derived from an EMBL/GenBank/DDBJ whole genome shotgun (WGS) entry which is preliminary data.</text>
</comment>
<comment type="function">
    <text evidence="1 12">Catalyzes the condensation of (S)-aspartate-beta-semialdehyde [(S)-ASA] and pyruvate to 4-hydroxy-tetrahydrodipicolinate (HTPA).</text>
</comment>
<dbReference type="InterPro" id="IPR005263">
    <property type="entry name" value="DapA"/>
</dbReference>
<keyword evidence="7 12" id="KW-0220">Diaminopimelate biosynthesis</keyword>
<dbReference type="PANTHER" id="PTHR12128">
    <property type="entry name" value="DIHYDRODIPICOLINATE SYNTHASE"/>
    <property type="match status" value="1"/>
</dbReference>
<evidence type="ECO:0000256" key="6">
    <source>
        <dbReference type="ARBA" id="ARBA00022605"/>
    </source>
</evidence>
<evidence type="ECO:0000256" key="9">
    <source>
        <dbReference type="ARBA" id="ARBA00023239"/>
    </source>
</evidence>
<comment type="caution">
    <text evidence="12">Was originally thought to be a dihydrodipicolinate synthase (DHDPS), catalyzing the condensation of (S)-aspartate-beta-semialdehyde [(S)-ASA] and pyruvate to dihydrodipicolinate (DHDP). However, it was shown in E.coli that the product of the enzymatic reaction is not dihydrodipicolinate but in fact (4S)-4-hydroxy-2,3,4,5-tetrahydro-(2S)-dipicolinic acid (HTPA), and that the consecutive dehydration reaction leading to DHDP is not spontaneous but catalyzed by DapB.</text>
</comment>
<accession>A0A537M595</accession>
<dbReference type="InterPro" id="IPR013785">
    <property type="entry name" value="Aldolase_TIM"/>
</dbReference>
<dbReference type="SUPFAM" id="SSF51569">
    <property type="entry name" value="Aldolase"/>
    <property type="match status" value="1"/>
</dbReference>
<dbReference type="Pfam" id="PF00701">
    <property type="entry name" value="DHDPS"/>
    <property type="match status" value="2"/>
</dbReference>
<gene>
    <name evidence="12 15" type="primary">dapA</name>
    <name evidence="15" type="ORF">E6H02_01995</name>
</gene>
<keyword evidence="8 12" id="KW-0457">Lysine biosynthesis</keyword>
<dbReference type="HAMAP" id="MF_00418">
    <property type="entry name" value="DapA"/>
    <property type="match status" value="1"/>
</dbReference>
<keyword evidence="9 12" id="KW-0456">Lyase</keyword>
<evidence type="ECO:0000256" key="10">
    <source>
        <dbReference type="ARBA" id="ARBA00023270"/>
    </source>
</evidence>
<reference evidence="15 16" key="1">
    <citation type="journal article" date="2019" name="Nat. Microbiol.">
        <title>Mediterranean grassland soil C-N compound turnover is dependent on rainfall and depth, and is mediated by genomically divergent microorganisms.</title>
        <authorList>
            <person name="Diamond S."/>
            <person name="Andeer P.F."/>
            <person name="Li Z."/>
            <person name="Crits-Christoph A."/>
            <person name="Burstein D."/>
            <person name="Anantharaman K."/>
            <person name="Lane K.R."/>
            <person name="Thomas B.C."/>
            <person name="Pan C."/>
            <person name="Northen T.R."/>
            <person name="Banfield J.F."/>
        </authorList>
    </citation>
    <scope>NUCLEOTIDE SEQUENCE [LARGE SCALE GENOMIC DNA]</scope>
    <source>
        <strain evidence="15">NP_5</strain>
    </source>
</reference>
<feature type="binding site" evidence="14">
    <location>
        <position position="192"/>
    </location>
    <ligand>
        <name>pyruvate</name>
        <dbReference type="ChEBI" id="CHEBI:15361"/>
    </ligand>
</feature>
<evidence type="ECO:0000313" key="15">
    <source>
        <dbReference type="EMBL" id="TMJ15385.1"/>
    </source>
</evidence>
<evidence type="ECO:0000256" key="1">
    <source>
        <dbReference type="ARBA" id="ARBA00003294"/>
    </source>
</evidence>
<comment type="caution">
    <text evidence="12">Lacks conserved residue(s) required for the propagation of feature annotation.</text>
</comment>
<dbReference type="GO" id="GO:0019877">
    <property type="term" value="P:diaminopimelate biosynthetic process"/>
    <property type="evidence" value="ECO:0007669"/>
    <property type="project" value="UniProtKB-UniRule"/>
</dbReference>
<evidence type="ECO:0000256" key="8">
    <source>
        <dbReference type="ARBA" id="ARBA00023154"/>
    </source>
</evidence>
<keyword evidence="10 12" id="KW-0704">Schiff base</keyword>
<evidence type="ECO:0000256" key="11">
    <source>
        <dbReference type="ARBA" id="ARBA00047836"/>
    </source>
</evidence>
<feature type="site" description="Part of a proton relay during catalysis" evidence="12">
    <location>
        <position position="112"/>
    </location>
</feature>
<dbReference type="PANTHER" id="PTHR12128:SF66">
    <property type="entry name" value="4-HYDROXY-2-OXOGLUTARATE ALDOLASE, MITOCHONDRIAL"/>
    <property type="match status" value="1"/>
</dbReference>
<comment type="pathway">
    <text evidence="2 12">Amino-acid biosynthesis; L-lysine biosynthesis via DAP pathway; (S)-tetrahydrodipicolinate from L-aspartate: step 3/4.</text>
</comment>
<name>A0A537M595_9BACT</name>
<evidence type="ECO:0000256" key="13">
    <source>
        <dbReference type="PIRNR" id="PIRNR001365"/>
    </source>
</evidence>
<dbReference type="PRINTS" id="PR00146">
    <property type="entry name" value="DHPICSNTHASE"/>
</dbReference>
<evidence type="ECO:0000256" key="12">
    <source>
        <dbReference type="HAMAP-Rule" id="MF_00418"/>
    </source>
</evidence>
<dbReference type="GO" id="GO:0009089">
    <property type="term" value="P:lysine biosynthetic process via diaminopimelate"/>
    <property type="evidence" value="ECO:0007669"/>
    <property type="project" value="UniProtKB-UniRule"/>
</dbReference>
<evidence type="ECO:0000313" key="16">
    <source>
        <dbReference type="Proteomes" id="UP000320393"/>
    </source>
</evidence>
<dbReference type="EMBL" id="VBAM01000061">
    <property type="protein sequence ID" value="TMJ15385.1"/>
    <property type="molecule type" value="Genomic_DNA"/>
</dbReference>
<dbReference type="PIRSF" id="PIRSF001365">
    <property type="entry name" value="DHDPS"/>
    <property type="match status" value="1"/>
</dbReference>
<dbReference type="SMART" id="SM01130">
    <property type="entry name" value="DHDPS"/>
    <property type="match status" value="1"/>
</dbReference>